<keyword evidence="2" id="KW-1185">Reference proteome</keyword>
<protein>
    <submittedName>
        <fullName evidence="1">Uncharacterized protein</fullName>
    </submittedName>
</protein>
<name>A0A7N2LKZ3_QUELO</name>
<evidence type="ECO:0000313" key="2">
    <source>
        <dbReference type="Proteomes" id="UP000594261"/>
    </source>
</evidence>
<dbReference type="AlphaFoldDB" id="A0A7N2LKZ3"/>
<dbReference type="Proteomes" id="UP000594261">
    <property type="component" value="Chromosome 4"/>
</dbReference>
<proteinExistence type="predicted"/>
<reference evidence="1" key="2">
    <citation type="submission" date="2021-01" db="UniProtKB">
        <authorList>
            <consortium name="EnsemblPlants"/>
        </authorList>
    </citation>
    <scope>IDENTIFICATION</scope>
</reference>
<sequence length="91" mass="10557">MGAQKIKTLPPNPHSFETLFSSIHSPQDFTKSIYFLLFNLSLNARLHHSDFEAVYGLSQTFLFEDLDRRFKQLFVFGRNQVRKCGPANFDS</sequence>
<dbReference type="InParanoid" id="A0A7N2LKZ3"/>
<dbReference type="Gramene" id="QL04p083741:mrna">
    <property type="protein sequence ID" value="QL04p083741:mrna"/>
    <property type="gene ID" value="QL04p083741"/>
</dbReference>
<dbReference type="EMBL" id="LRBV02000004">
    <property type="status" value="NOT_ANNOTATED_CDS"/>
    <property type="molecule type" value="Genomic_DNA"/>
</dbReference>
<accession>A0A7N2LKZ3</accession>
<evidence type="ECO:0000313" key="1">
    <source>
        <dbReference type="EnsemblPlants" id="QL04p083741:mrna"/>
    </source>
</evidence>
<organism evidence="1 2">
    <name type="scientific">Quercus lobata</name>
    <name type="common">Valley oak</name>
    <dbReference type="NCBI Taxonomy" id="97700"/>
    <lineage>
        <taxon>Eukaryota</taxon>
        <taxon>Viridiplantae</taxon>
        <taxon>Streptophyta</taxon>
        <taxon>Embryophyta</taxon>
        <taxon>Tracheophyta</taxon>
        <taxon>Spermatophyta</taxon>
        <taxon>Magnoliopsida</taxon>
        <taxon>eudicotyledons</taxon>
        <taxon>Gunneridae</taxon>
        <taxon>Pentapetalae</taxon>
        <taxon>rosids</taxon>
        <taxon>fabids</taxon>
        <taxon>Fagales</taxon>
        <taxon>Fagaceae</taxon>
        <taxon>Quercus</taxon>
    </lineage>
</organism>
<dbReference type="EnsemblPlants" id="QL04p083741:mrna">
    <property type="protein sequence ID" value="QL04p083741:mrna"/>
    <property type="gene ID" value="QL04p083741"/>
</dbReference>
<reference evidence="1 2" key="1">
    <citation type="journal article" date="2016" name="G3 (Bethesda)">
        <title>First Draft Assembly and Annotation of the Genome of a California Endemic Oak Quercus lobata Nee (Fagaceae).</title>
        <authorList>
            <person name="Sork V.L."/>
            <person name="Fitz-Gibbon S.T."/>
            <person name="Puiu D."/>
            <person name="Crepeau M."/>
            <person name="Gugger P.F."/>
            <person name="Sherman R."/>
            <person name="Stevens K."/>
            <person name="Langley C.H."/>
            <person name="Pellegrini M."/>
            <person name="Salzberg S.L."/>
        </authorList>
    </citation>
    <scope>NUCLEOTIDE SEQUENCE [LARGE SCALE GENOMIC DNA]</scope>
    <source>
        <strain evidence="1 2">cv. SW786</strain>
    </source>
</reference>